<feature type="domain" description="DUF4190" evidence="3">
    <location>
        <begin position="54"/>
        <end position="120"/>
    </location>
</feature>
<evidence type="ECO:0000313" key="5">
    <source>
        <dbReference type="Proteomes" id="UP000266484"/>
    </source>
</evidence>
<accession>A0A399SLR1</accession>
<keyword evidence="2" id="KW-0812">Transmembrane</keyword>
<feature type="transmembrane region" description="Helical" evidence="2">
    <location>
        <begin position="106"/>
        <end position="129"/>
    </location>
</feature>
<comment type="caution">
    <text evidence="4">The sequence shown here is derived from an EMBL/GenBank/DDBJ whole genome shotgun (WGS) entry which is preliminary data.</text>
</comment>
<proteinExistence type="predicted"/>
<evidence type="ECO:0000313" key="4">
    <source>
        <dbReference type="EMBL" id="RIJ44966.1"/>
    </source>
</evidence>
<keyword evidence="2" id="KW-1133">Transmembrane helix</keyword>
<evidence type="ECO:0000259" key="3">
    <source>
        <dbReference type="Pfam" id="PF13828"/>
    </source>
</evidence>
<feature type="transmembrane region" description="Helical" evidence="2">
    <location>
        <begin position="77"/>
        <end position="94"/>
    </location>
</feature>
<gene>
    <name evidence="4" type="ORF">DZG00_15460</name>
</gene>
<feature type="region of interest" description="Disordered" evidence="1">
    <location>
        <begin position="139"/>
        <end position="186"/>
    </location>
</feature>
<keyword evidence="5" id="KW-1185">Reference proteome</keyword>
<evidence type="ECO:0000256" key="1">
    <source>
        <dbReference type="SAM" id="MobiDB-lite"/>
    </source>
</evidence>
<protein>
    <submittedName>
        <fullName evidence="4">DUF4190 domain-containing protein</fullName>
    </submittedName>
</protein>
<dbReference type="AlphaFoldDB" id="A0A399SLR1"/>
<dbReference type="Pfam" id="PF13828">
    <property type="entry name" value="DUF4190"/>
    <property type="match status" value="1"/>
</dbReference>
<evidence type="ECO:0000256" key="2">
    <source>
        <dbReference type="SAM" id="Phobius"/>
    </source>
</evidence>
<name>A0A399SLR1_9MICO</name>
<dbReference type="InterPro" id="IPR025241">
    <property type="entry name" value="DUF4190"/>
</dbReference>
<dbReference type="Proteomes" id="UP000266484">
    <property type="component" value="Unassembled WGS sequence"/>
</dbReference>
<feature type="transmembrane region" description="Helical" evidence="2">
    <location>
        <begin position="53"/>
        <end position="71"/>
    </location>
</feature>
<organism evidence="4 5">
    <name type="scientific">Clavibacter lycopersici</name>
    <dbReference type="NCBI Taxonomy" id="2301718"/>
    <lineage>
        <taxon>Bacteria</taxon>
        <taxon>Bacillati</taxon>
        <taxon>Actinomycetota</taxon>
        <taxon>Actinomycetes</taxon>
        <taxon>Micrococcales</taxon>
        <taxon>Microbacteriaceae</taxon>
        <taxon>Clavibacter</taxon>
    </lineage>
</organism>
<feature type="non-terminal residue" evidence="4">
    <location>
        <position position="1"/>
    </location>
</feature>
<dbReference type="EMBL" id="QWGT01000399">
    <property type="protein sequence ID" value="RIJ44966.1"/>
    <property type="molecule type" value="Genomic_DNA"/>
</dbReference>
<sequence>TGLSAPADTAAAPGSGYAPHGSGPGYAPGGYAPPMPAPPSATGQPPRPRGSKGLAIASLVVGIVTVVGALIPFLNYVVFVPAVAAVVLGIVSLARRMDGKPLAVTGIVLGAVGFVLSVVLAIVYTVLFVGSVSDAVESAGADSGYVSPEPTDGLGDGDDDATAQPGTSPDDPLPIGTPVTGDGVDGPEWEITLGTPVLDATAAVLAADEGNPPPADGMQYAVVPVTATYLGSAEGDPLSELVVGFLAADGSPYSAADSFALAPAPAFTDDAELLESQGTATGNVVVEIPIEGAADGLWATVPGMAADAYYFRAG</sequence>
<feature type="compositionally biased region" description="Low complexity" evidence="1">
    <location>
        <begin position="10"/>
        <end position="21"/>
    </location>
</feature>
<dbReference type="RefSeq" id="WP_147360066.1">
    <property type="nucleotide sequence ID" value="NZ_QWGT01000399.1"/>
</dbReference>
<reference evidence="4 5" key="1">
    <citation type="submission" date="2018-08" db="EMBL/GenBank/DDBJ databases">
        <title>Genome Sequence of Clavibacter michiganensis Subspecies type strains, and the Atypical Peach-Colored Strains Isolated from Tomato.</title>
        <authorList>
            <person name="Osdaghi E."/>
            <person name="Portier P."/>
            <person name="Briand M."/>
            <person name="Jacques M.-A."/>
        </authorList>
    </citation>
    <scope>NUCLEOTIDE SEQUENCE [LARGE SCALE GENOMIC DNA]</scope>
    <source>
        <strain evidence="4 5">CFBP 8615</strain>
    </source>
</reference>
<keyword evidence="2" id="KW-0472">Membrane</keyword>
<feature type="region of interest" description="Disordered" evidence="1">
    <location>
        <begin position="1"/>
        <end position="49"/>
    </location>
</feature>